<gene>
    <name evidence="2" type="ORF">LTR16_011781</name>
</gene>
<comment type="caution">
    <text evidence="2">The sequence shown here is derived from an EMBL/GenBank/DDBJ whole genome shotgun (WGS) entry which is preliminary data.</text>
</comment>
<dbReference type="InterPro" id="IPR038919">
    <property type="entry name" value="STB2/STB2"/>
</dbReference>
<reference evidence="2 3" key="1">
    <citation type="submission" date="2023-08" db="EMBL/GenBank/DDBJ databases">
        <title>Black Yeasts Isolated from many extreme environments.</title>
        <authorList>
            <person name="Coleine C."/>
            <person name="Stajich J.E."/>
            <person name="Selbmann L."/>
        </authorList>
    </citation>
    <scope>NUCLEOTIDE SEQUENCE [LARGE SCALE GENOMIC DNA]</scope>
    <source>
        <strain evidence="2 3">CCFEE 536</strain>
    </source>
</reference>
<accession>A0ABR0LS70</accession>
<organism evidence="2 3">
    <name type="scientific">Cryomyces antarcticus</name>
    <dbReference type="NCBI Taxonomy" id="329879"/>
    <lineage>
        <taxon>Eukaryota</taxon>
        <taxon>Fungi</taxon>
        <taxon>Dikarya</taxon>
        <taxon>Ascomycota</taxon>
        <taxon>Pezizomycotina</taxon>
        <taxon>Dothideomycetes</taxon>
        <taxon>Dothideomycetes incertae sedis</taxon>
        <taxon>Cryomyces</taxon>
    </lineage>
</organism>
<keyword evidence="1" id="KW-0175">Coiled coil</keyword>
<protein>
    <submittedName>
        <fullName evidence="2">Uncharacterized protein</fullName>
    </submittedName>
</protein>
<dbReference type="PANTHER" id="PTHR31011:SF2">
    <property type="entry name" value="PROTEIN STB2-RELATED"/>
    <property type="match status" value="1"/>
</dbReference>
<feature type="non-terminal residue" evidence="2">
    <location>
        <position position="1"/>
    </location>
</feature>
<sequence>IASDSVLTWTPIASFSTHDNGATPVDPKRMLTRQLLLAFDAKLARASIALLSFDTGAWAQRQLEQLQELSHQADLDIRQLQSLYNPRLDAFEALKQQSGETIMQTRQRLNEGIKEVETLAAKLEYELGGLRGKVEDVEDSVEDFEKK</sequence>
<name>A0ABR0LS70_9PEZI</name>
<dbReference type="Proteomes" id="UP001357485">
    <property type="component" value="Unassembled WGS sequence"/>
</dbReference>
<dbReference type="PANTHER" id="PTHR31011">
    <property type="entry name" value="PROTEIN STB2-RELATED"/>
    <property type="match status" value="1"/>
</dbReference>
<evidence type="ECO:0000313" key="3">
    <source>
        <dbReference type="Proteomes" id="UP001357485"/>
    </source>
</evidence>
<proteinExistence type="predicted"/>
<evidence type="ECO:0000313" key="2">
    <source>
        <dbReference type="EMBL" id="KAK5239547.1"/>
    </source>
</evidence>
<keyword evidence="3" id="KW-1185">Reference proteome</keyword>
<evidence type="ECO:0000256" key="1">
    <source>
        <dbReference type="SAM" id="Coils"/>
    </source>
</evidence>
<feature type="coiled-coil region" evidence="1">
    <location>
        <begin position="63"/>
        <end position="147"/>
    </location>
</feature>
<feature type="non-terminal residue" evidence="2">
    <location>
        <position position="147"/>
    </location>
</feature>
<dbReference type="EMBL" id="JAVRRA010011987">
    <property type="protein sequence ID" value="KAK5239547.1"/>
    <property type="molecule type" value="Genomic_DNA"/>
</dbReference>